<keyword evidence="5" id="KW-0597">Phosphoprotein</keyword>
<gene>
    <name evidence="17" type="ORF">J41TS12_02960</name>
</gene>
<proteinExistence type="predicted"/>
<dbReference type="FunFam" id="3.30.565.10:FF:000006">
    <property type="entry name" value="Sensor histidine kinase WalK"/>
    <property type="match status" value="1"/>
</dbReference>
<dbReference type="SUPFAM" id="SSF47384">
    <property type="entry name" value="Homodimeric domain of signal transducing histidine kinase"/>
    <property type="match status" value="1"/>
</dbReference>
<dbReference type="EC" id="2.7.13.3" evidence="3"/>
<feature type="domain" description="Histidine kinase" evidence="15">
    <location>
        <begin position="226"/>
        <end position="446"/>
    </location>
</feature>
<keyword evidence="10" id="KW-0067">ATP-binding</keyword>
<dbReference type="InterPro" id="IPR003660">
    <property type="entry name" value="HAMP_dom"/>
</dbReference>
<dbReference type="InterPro" id="IPR003661">
    <property type="entry name" value="HisK_dim/P_dom"/>
</dbReference>
<evidence type="ECO:0000256" key="10">
    <source>
        <dbReference type="ARBA" id="ARBA00022840"/>
    </source>
</evidence>
<dbReference type="RefSeq" id="WP_212937859.1">
    <property type="nucleotide sequence ID" value="NZ_BORR01000001.1"/>
</dbReference>
<dbReference type="InterPro" id="IPR050428">
    <property type="entry name" value="TCS_sensor_his_kinase"/>
</dbReference>
<dbReference type="Pfam" id="PF00672">
    <property type="entry name" value="HAMP"/>
    <property type="match status" value="1"/>
</dbReference>
<dbReference type="SUPFAM" id="SSF55874">
    <property type="entry name" value="ATPase domain of HSP90 chaperone/DNA topoisomerase II/histidine kinase"/>
    <property type="match status" value="1"/>
</dbReference>
<keyword evidence="13 14" id="KW-0472">Membrane</keyword>
<evidence type="ECO:0000256" key="8">
    <source>
        <dbReference type="ARBA" id="ARBA00022741"/>
    </source>
</evidence>
<dbReference type="GO" id="GO:0000155">
    <property type="term" value="F:phosphorelay sensor kinase activity"/>
    <property type="evidence" value="ECO:0007669"/>
    <property type="project" value="InterPro"/>
</dbReference>
<evidence type="ECO:0000256" key="6">
    <source>
        <dbReference type="ARBA" id="ARBA00022679"/>
    </source>
</evidence>
<dbReference type="GO" id="GO:0005524">
    <property type="term" value="F:ATP binding"/>
    <property type="evidence" value="ECO:0007669"/>
    <property type="project" value="UniProtKB-KW"/>
</dbReference>
<dbReference type="SMART" id="SM00388">
    <property type="entry name" value="HisKA"/>
    <property type="match status" value="1"/>
</dbReference>
<keyword evidence="18" id="KW-1185">Reference proteome</keyword>
<comment type="caution">
    <text evidence="17">The sequence shown here is derived from an EMBL/GenBank/DDBJ whole genome shotgun (WGS) entry which is preliminary data.</text>
</comment>
<dbReference type="SMART" id="SM00387">
    <property type="entry name" value="HATPase_c"/>
    <property type="match status" value="1"/>
</dbReference>
<dbReference type="PRINTS" id="PR00344">
    <property type="entry name" value="BCTRLSENSOR"/>
</dbReference>
<comment type="catalytic activity">
    <reaction evidence="1">
        <text>ATP + protein L-histidine = ADP + protein N-phospho-L-histidine.</text>
        <dbReference type="EC" id="2.7.13.3"/>
    </reaction>
</comment>
<dbReference type="Gene3D" id="3.30.565.10">
    <property type="entry name" value="Histidine kinase-like ATPase, C-terminal domain"/>
    <property type="match status" value="1"/>
</dbReference>
<dbReference type="AlphaFoldDB" id="A0A919XS34"/>
<evidence type="ECO:0000256" key="1">
    <source>
        <dbReference type="ARBA" id="ARBA00000085"/>
    </source>
</evidence>
<dbReference type="EMBL" id="BORR01000001">
    <property type="protein sequence ID" value="GIO35435.1"/>
    <property type="molecule type" value="Genomic_DNA"/>
</dbReference>
<evidence type="ECO:0000256" key="4">
    <source>
        <dbReference type="ARBA" id="ARBA00022475"/>
    </source>
</evidence>
<evidence type="ECO:0000256" key="3">
    <source>
        <dbReference type="ARBA" id="ARBA00012438"/>
    </source>
</evidence>
<name>A0A919XS34_9BACL</name>
<keyword evidence="8" id="KW-0547">Nucleotide-binding</keyword>
<evidence type="ECO:0000256" key="5">
    <source>
        <dbReference type="ARBA" id="ARBA00022553"/>
    </source>
</evidence>
<feature type="domain" description="HAMP" evidence="16">
    <location>
        <begin position="166"/>
        <end position="218"/>
    </location>
</feature>
<dbReference type="SUPFAM" id="SSF158472">
    <property type="entry name" value="HAMP domain-like"/>
    <property type="match status" value="1"/>
</dbReference>
<dbReference type="InterPro" id="IPR003594">
    <property type="entry name" value="HATPase_dom"/>
</dbReference>
<dbReference type="InterPro" id="IPR036890">
    <property type="entry name" value="HATPase_C_sf"/>
</dbReference>
<comment type="subcellular location">
    <subcellularLocation>
        <location evidence="2">Cell membrane</location>
        <topology evidence="2">Multi-pass membrane protein</topology>
    </subcellularLocation>
</comment>
<evidence type="ECO:0000256" key="7">
    <source>
        <dbReference type="ARBA" id="ARBA00022692"/>
    </source>
</evidence>
<evidence type="ECO:0000256" key="12">
    <source>
        <dbReference type="ARBA" id="ARBA00023012"/>
    </source>
</evidence>
<keyword evidence="4" id="KW-1003">Cell membrane</keyword>
<dbReference type="InterPro" id="IPR004358">
    <property type="entry name" value="Sig_transdc_His_kin-like_C"/>
</dbReference>
<dbReference type="Gene3D" id="6.10.340.10">
    <property type="match status" value="1"/>
</dbReference>
<keyword evidence="9" id="KW-0418">Kinase</keyword>
<keyword evidence="11 14" id="KW-1133">Transmembrane helix</keyword>
<evidence type="ECO:0000256" key="9">
    <source>
        <dbReference type="ARBA" id="ARBA00022777"/>
    </source>
</evidence>
<accession>A0A919XS34</accession>
<evidence type="ECO:0000259" key="15">
    <source>
        <dbReference type="PROSITE" id="PS50109"/>
    </source>
</evidence>
<reference evidence="17 18" key="1">
    <citation type="submission" date="2021-03" db="EMBL/GenBank/DDBJ databases">
        <title>Antimicrobial resistance genes in bacteria isolated from Japanese honey, and their potential for conferring macrolide and lincosamide resistance in the American foulbrood pathogen Paenibacillus larvae.</title>
        <authorList>
            <person name="Okamoto M."/>
            <person name="Kumagai M."/>
            <person name="Kanamori H."/>
            <person name="Takamatsu D."/>
        </authorList>
    </citation>
    <scope>NUCLEOTIDE SEQUENCE [LARGE SCALE GENOMIC DNA]</scope>
    <source>
        <strain evidence="17 18">J41TS12</strain>
    </source>
</reference>
<dbReference type="GO" id="GO:0005886">
    <property type="term" value="C:plasma membrane"/>
    <property type="evidence" value="ECO:0007669"/>
    <property type="project" value="UniProtKB-SubCell"/>
</dbReference>
<dbReference type="CDD" id="cd00075">
    <property type="entry name" value="HATPase"/>
    <property type="match status" value="1"/>
</dbReference>
<dbReference type="InterPro" id="IPR005467">
    <property type="entry name" value="His_kinase_dom"/>
</dbReference>
<keyword evidence="7 14" id="KW-0812">Transmembrane</keyword>
<sequence>MSVGRKMFLGFSMLLLVMGTLSFAGTYSVVDRLMSQMAEATQREVMDRAVGQLVSMYDEASGWSDLLETERFPLNNANDSVLIIDANGESAARIGELGDRALERFGMKKNVTTEDGRTWTIYYANSAIHFVGLFKYAFRDSLVFLLVGLAVLLTAVALVAAYGLARHLTAPIRRMIPVIDQLGAGQYQAKVKVDSKDEFGRIAAALNNLSAGLEQAEHARKTMTADIAHELRTPLSIIGGRLDYYQQSGRPVPPEQLLPLQDELIRLERIVNELQELSRAEADQLILQKEPVDIAELLGRIVEKVRLEAEEHELTITLSTRPAFSSGQPPICLGDRHRLTQVFLNLLMNAIRYTPSGGTIEVTIAAEPDDLLVSVADTGIGLAPEHLPHLFQRFYRADPSRDRHSGGSGLGLAIAAEYVRAHGGEITAESELGEGSVFQVRLPRDQANSKQLS</sequence>
<dbReference type="Pfam" id="PF02518">
    <property type="entry name" value="HATPase_c"/>
    <property type="match status" value="1"/>
</dbReference>
<keyword evidence="6" id="KW-0808">Transferase</keyword>
<dbReference type="Pfam" id="PF00512">
    <property type="entry name" value="HisKA"/>
    <property type="match status" value="1"/>
</dbReference>
<dbReference type="Proteomes" id="UP000681162">
    <property type="component" value="Unassembled WGS sequence"/>
</dbReference>
<feature type="transmembrane region" description="Helical" evidence="14">
    <location>
        <begin position="142"/>
        <end position="165"/>
    </location>
</feature>
<organism evidence="17 18">
    <name type="scientific">Paenibacillus antibioticophila</name>
    <dbReference type="NCBI Taxonomy" id="1274374"/>
    <lineage>
        <taxon>Bacteria</taxon>
        <taxon>Bacillati</taxon>
        <taxon>Bacillota</taxon>
        <taxon>Bacilli</taxon>
        <taxon>Bacillales</taxon>
        <taxon>Paenibacillaceae</taxon>
        <taxon>Paenibacillus</taxon>
    </lineage>
</organism>
<dbReference type="PROSITE" id="PS50885">
    <property type="entry name" value="HAMP"/>
    <property type="match status" value="1"/>
</dbReference>
<dbReference type="SMART" id="SM00304">
    <property type="entry name" value="HAMP"/>
    <property type="match status" value="1"/>
</dbReference>
<protein>
    <recommendedName>
        <fullName evidence="3">histidine kinase</fullName>
        <ecNumber evidence="3">2.7.13.3</ecNumber>
    </recommendedName>
</protein>
<dbReference type="PROSITE" id="PS50109">
    <property type="entry name" value="HIS_KIN"/>
    <property type="match status" value="1"/>
</dbReference>
<evidence type="ECO:0000259" key="16">
    <source>
        <dbReference type="PROSITE" id="PS50885"/>
    </source>
</evidence>
<dbReference type="PANTHER" id="PTHR45436:SF5">
    <property type="entry name" value="SENSOR HISTIDINE KINASE TRCS"/>
    <property type="match status" value="1"/>
</dbReference>
<evidence type="ECO:0000256" key="14">
    <source>
        <dbReference type="SAM" id="Phobius"/>
    </source>
</evidence>
<evidence type="ECO:0000256" key="11">
    <source>
        <dbReference type="ARBA" id="ARBA00022989"/>
    </source>
</evidence>
<evidence type="ECO:0000313" key="17">
    <source>
        <dbReference type="EMBL" id="GIO35435.1"/>
    </source>
</evidence>
<evidence type="ECO:0000256" key="2">
    <source>
        <dbReference type="ARBA" id="ARBA00004651"/>
    </source>
</evidence>
<dbReference type="Gene3D" id="1.10.287.130">
    <property type="match status" value="1"/>
</dbReference>
<dbReference type="CDD" id="cd00082">
    <property type="entry name" value="HisKA"/>
    <property type="match status" value="1"/>
</dbReference>
<evidence type="ECO:0000256" key="13">
    <source>
        <dbReference type="ARBA" id="ARBA00023136"/>
    </source>
</evidence>
<keyword evidence="12" id="KW-0902">Two-component regulatory system</keyword>
<dbReference type="CDD" id="cd06225">
    <property type="entry name" value="HAMP"/>
    <property type="match status" value="1"/>
</dbReference>
<dbReference type="PANTHER" id="PTHR45436">
    <property type="entry name" value="SENSOR HISTIDINE KINASE YKOH"/>
    <property type="match status" value="1"/>
</dbReference>
<dbReference type="InterPro" id="IPR036097">
    <property type="entry name" value="HisK_dim/P_sf"/>
</dbReference>
<evidence type="ECO:0000313" key="18">
    <source>
        <dbReference type="Proteomes" id="UP000681162"/>
    </source>
</evidence>